<dbReference type="InterPro" id="IPR011006">
    <property type="entry name" value="CheY-like_superfamily"/>
</dbReference>
<name>A0A921GHJ0_9ACTN</name>
<proteinExistence type="predicted"/>
<protein>
    <submittedName>
        <fullName evidence="4">LytTR family DNA-binding domain-containing protein</fullName>
    </submittedName>
</protein>
<reference evidence="4" key="2">
    <citation type="submission" date="2021-09" db="EMBL/GenBank/DDBJ databases">
        <authorList>
            <person name="Gilroy R."/>
        </authorList>
    </citation>
    <scope>NUCLEOTIDE SEQUENCE</scope>
    <source>
        <strain evidence="4">CHK124-7917</strain>
    </source>
</reference>
<dbReference type="SUPFAM" id="SSF52172">
    <property type="entry name" value="CheY-like"/>
    <property type="match status" value="1"/>
</dbReference>
<dbReference type="SMART" id="SM00850">
    <property type="entry name" value="LytTR"/>
    <property type="match status" value="1"/>
</dbReference>
<keyword evidence="1 4" id="KW-0238">DNA-binding</keyword>
<evidence type="ECO:0000259" key="3">
    <source>
        <dbReference type="PROSITE" id="PS50110"/>
    </source>
</evidence>
<dbReference type="GO" id="GO:0005829">
    <property type="term" value="C:cytosol"/>
    <property type="evidence" value="ECO:0007669"/>
    <property type="project" value="TreeGrafter"/>
</dbReference>
<dbReference type="SMART" id="SM00448">
    <property type="entry name" value="REC"/>
    <property type="match status" value="1"/>
</dbReference>
<evidence type="ECO:0000313" key="5">
    <source>
        <dbReference type="Proteomes" id="UP000697330"/>
    </source>
</evidence>
<dbReference type="Gene3D" id="3.40.50.2300">
    <property type="match status" value="1"/>
</dbReference>
<dbReference type="InterPro" id="IPR007492">
    <property type="entry name" value="LytTR_DNA-bd_dom"/>
</dbReference>
<sequence length="240" mass="26613">MLRIAVVDDEEAARELYGSLARDWARRRGVEAEVVTLASAEQLLFSLDDAPCDVVLLDIEMPGLDGMALARELRSRGERAQIVFVTGVIDHALDGYDVDAVSYLLKPVRAERLDAALDRAQDRAGREEPMLVVEGAGETSRVPLTRICLLEARGHDTLVTLADGTRLVSTRGIAQLEDELSRASGLFVKMHRSYLVSLPHVRRITRRDVEMDTGDVVPIARGRWEGLNRAWLAWCRGTLA</sequence>
<accession>A0A921GHJ0</accession>
<dbReference type="AlphaFoldDB" id="A0A921GHJ0"/>
<organism evidence="4 5">
    <name type="scientific">Thermophilibacter provencensis</name>
    <dbReference type="NCBI Taxonomy" id="1852386"/>
    <lineage>
        <taxon>Bacteria</taxon>
        <taxon>Bacillati</taxon>
        <taxon>Actinomycetota</taxon>
        <taxon>Coriobacteriia</taxon>
        <taxon>Coriobacteriales</taxon>
        <taxon>Atopobiaceae</taxon>
        <taxon>Thermophilibacter</taxon>
    </lineage>
</organism>
<dbReference type="GO" id="GO:0032993">
    <property type="term" value="C:protein-DNA complex"/>
    <property type="evidence" value="ECO:0007669"/>
    <property type="project" value="TreeGrafter"/>
</dbReference>
<dbReference type="InterPro" id="IPR001789">
    <property type="entry name" value="Sig_transdc_resp-reg_receiver"/>
</dbReference>
<evidence type="ECO:0000256" key="2">
    <source>
        <dbReference type="PROSITE-ProRule" id="PRU00169"/>
    </source>
</evidence>
<dbReference type="InterPro" id="IPR039420">
    <property type="entry name" value="WalR-like"/>
</dbReference>
<dbReference type="Pfam" id="PF00072">
    <property type="entry name" value="Response_reg"/>
    <property type="match status" value="1"/>
</dbReference>
<dbReference type="GO" id="GO:0000156">
    <property type="term" value="F:phosphorelay response regulator activity"/>
    <property type="evidence" value="ECO:0007669"/>
    <property type="project" value="TreeGrafter"/>
</dbReference>
<dbReference type="RefSeq" id="WP_274959043.1">
    <property type="nucleotide sequence ID" value="NZ_DYWQ01000083.1"/>
</dbReference>
<evidence type="ECO:0000256" key="1">
    <source>
        <dbReference type="ARBA" id="ARBA00023125"/>
    </source>
</evidence>
<dbReference type="GO" id="GO:0006355">
    <property type="term" value="P:regulation of DNA-templated transcription"/>
    <property type="evidence" value="ECO:0007669"/>
    <property type="project" value="TreeGrafter"/>
</dbReference>
<feature type="domain" description="Response regulatory" evidence="3">
    <location>
        <begin position="3"/>
        <end position="121"/>
    </location>
</feature>
<dbReference type="Gene3D" id="2.40.50.1020">
    <property type="entry name" value="LytTr DNA-binding domain"/>
    <property type="match status" value="1"/>
</dbReference>
<gene>
    <name evidence="4" type="ORF">K8U72_05425</name>
</gene>
<dbReference type="PANTHER" id="PTHR48111:SF69">
    <property type="entry name" value="RESPONSE REGULATOR RECEIVER"/>
    <property type="match status" value="1"/>
</dbReference>
<feature type="modified residue" description="4-aspartylphosphate" evidence="2">
    <location>
        <position position="58"/>
    </location>
</feature>
<reference evidence="4" key="1">
    <citation type="journal article" date="2021" name="PeerJ">
        <title>Extensive microbial diversity within the chicken gut microbiome revealed by metagenomics and culture.</title>
        <authorList>
            <person name="Gilroy R."/>
            <person name="Ravi A."/>
            <person name="Getino M."/>
            <person name="Pursley I."/>
            <person name="Horton D.L."/>
            <person name="Alikhan N.F."/>
            <person name="Baker D."/>
            <person name="Gharbi K."/>
            <person name="Hall N."/>
            <person name="Watson M."/>
            <person name="Adriaenssens E.M."/>
            <person name="Foster-Nyarko E."/>
            <person name="Jarju S."/>
            <person name="Secka A."/>
            <person name="Antonio M."/>
            <person name="Oren A."/>
            <person name="Chaudhuri R.R."/>
            <person name="La Ragione R."/>
            <person name="Hildebrand F."/>
            <person name="Pallen M.J."/>
        </authorList>
    </citation>
    <scope>NUCLEOTIDE SEQUENCE</scope>
    <source>
        <strain evidence="4">CHK124-7917</strain>
    </source>
</reference>
<dbReference type="PROSITE" id="PS50110">
    <property type="entry name" value="RESPONSE_REGULATORY"/>
    <property type="match status" value="1"/>
</dbReference>
<evidence type="ECO:0000313" key="4">
    <source>
        <dbReference type="EMBL" id="HJF45208.1"/>
    </source>
</evidence>
<dbReference type="Proteomes" id="UP000697330">
    <property type="component" value="Unassembled WGS sequence"/>
</dbReference>
<keyword evidence="2" id="KW-0597">Phosphoprotein</keyword>
<comment type="caution">
    <text evidence="4">The sequence shown here is derived from an EMBL/GenBank/DDBJ whole genome shotgun (WGS) entry which is preliminary data.</text>
</comment>
<dbReference type="EMBL" id="DYWQ01000083">
    <property type="protein sequence ID" value="HJF45208.1"/>
    <property type="molecule type" value="Genomic_DNA"/>
</dbReference>
<dbReference type="Pfam" id="PF04397">
    <property type="entry name" value="LytTR"/>
    <property type="match status" value="1"/>
</dbReference>
<dbReference type="PANTHER" id="PTHR48111">
    <property type="entry name" value="REGULATOR OF RPOS"/>
    <property type="match status" value="1"/>
</dbReference>
<dbReference type="GO" id="GO:0000976">
    <property type="term" value="F:transcription cis-regulatory region binding"/>
    <property type="evidence" value="ECO:0007669"/>
    <property type="project" value="TreeGrafter"/>
</dbReference>